<dbReference type="SUPFAM" id="SSF48498">
    <property type="entry name" value="Tetracyclin repressor-like, C-terminal domain"/>
    <property type="match status" value="1"/>
</dbReference>
<dbReference type="InterPro" id="IPR036271">
    <property type="entry name" value="Tet_transcr_reg_TetR-rel_C_sf"/>
</dbReference>
<dbReference type="Gene3D" id="1.10.10.60">
    <property type="entry name" value="Homeodomain-like"/>
    <property type="match status" value="1"/>
</dbReference>
<keyword evidence="1" id="KW-0805">Transcription regulation</keyword>
<dbReference type="SUPFAM" id="SSF46689">
    <property type="entry name" value="Homeodomain-like"/>
    <property type="match status" value="1"/>
</dbReference>
<sequence>MSSRNETAASRKRRPRGRAQADEAATEQQAAPHPGGRPRDPAIEEAILKATRARLAADGYSRMTIGDIVADAGVTRPTLYRRWPGKYELTVDALLYGLRKQREAYQPLALDAMTPLEAFTEAVRRVDPRYSNPRAMSLHGNFMAEAEREPDLFALIREHATKPRCDELLETLRHLQDIGAVRQDADLDAAVTLCLGSYFGDYLLTGRDTPGDLADRTVALLWPVLRADNSAQAPPAS</sequence>
<proteinExistence type="predicted"/>
<evidence type="ECO:0000313" key="7">
    <source>
        <dbReference type="EMBL" id="MBJ3808048.1"/>
    </source>
</evidence>
<dbReference type="PANTHER" id="PTHR30055:SF234">
    <property type="entry name" value="HTH-TYPE TRANSCRIPTIONAL REGULATOR BETI"/>
    <property type="match status" value="1"/>
</dbReference>
<evidence type="ECO:0000256" key="1">
    <source>
        <dbReference type="ARBA" id="ARBA00023015"/>
    </source>
</evidence>
<evidence type="ECO:0000256" key="5">
    <source>
        <dbReference type="SAM" id="MobiDB-lite"/>
    </source>
</evidence>
<dbReference type="Pfam" id="PF00440">
    <property type="entry name" value="TetR_N"/>
    <property type="match status" value="1"/>
</dbReference>
<dbReference type="Proteomes" id="UP000634780">
    <property type="component" value="Unassembled WGS sequence"/>
</dbReference>
<reference evidence="7 8" key="1">
    <citation type="submission" date="2020-12" db="EMBL/GenBank/DDBJ databases">
        <title>Streptomyces typhae sp. nov., a novel endophytic actinomycete isolated from the root of cattail pollen (Typha angustifolia L.).</title>
        <authorList>
            <person name="Peng C."/>
            <person name="Liu C."/>
        </authorList>
    </citation>
    <scope>NUCLEOTIDE SEQUENCE [LARGE SCALE GENOMIC DNA]</scope>
    <source>
        <strain evidence="7 8">JCM 4753</strain>
    </source>
</reference>
<dbReference type="Pfam" id="PF16859">
    <property type="entry name" value="TetR_C_11"/>
    <property type="match status" value="1"/>
</dbReference>
<dbReference type="PROSITE" id="PS50977">
    <property type="entry name" value="HTH_TETR_2"/>
    <property type="match status" value="1"/>
</dbReference>
<protein>
    <submittedName>
        <fullName evidence="7">TetR/AcrR family transcriptional regulator</fullName>
    </submittedName>
</protein>
<dbReference type="PROSITE" id="PS01081">
    <property type="entry name" value="HTH_TETR_1"/>
    <property type="match status" value="1"/>
</dbReference>
<dbReference type="InterPro" id="IPR023772">
    <property type="entry name" value="DNA-bd_HTH_TetR-type_CS"/>
</dbReference>
<evidence type="ECO:0000256" key="4">
    <source>
        <dbReference type="PROSITE-ProRule" id="PRU00335"/>
    </source>
</evidence>
<keyword evidence="8" id="KW-1185">Reference proteome</keyword>
<name>A0ABS0X4D3_9ACTN</name>
<gene>
    <name evidence="7" type="ORF">JGB26_13160</name>
</gene>
<evidence type="ECO:0000256" key="3">
    <source>
        <dbReference type="ARBA" id="ARBA00023163"/>
    </source>
</evidence>
<evidence type="ECO:0000313" key="8">
    <source>
        <dbReference type="Proteomes" id="UP000634780"/>
    </source>
</evidence>
<accession>A0ABS0X4D3</accession>
<dbReference type="RefSeq" id="WP_190119600.1">
    <property type="nucleotide sequence ID" value="NZ_BMVR01000016.1"/>
</dbReference>
<keyword evidence="3" id="KW-0804">Transcription</keyword>
<dbReference type="Gene3D" id="1.10.357.10">
    <property type="entry name" value="Tetracycline Repressor, domain 2"/>
    <property type="match status" value="1"/>
</dbReference>
<comment type="caution">
    <text evidence="7">The sequence shown here is derived from an EMBL/GenBank/DDBJ whole genome shotgun (WGS) entry which is preliminary data.</text>
</comment>
<evidence type="ECO:0000259" key="6">
    <source>
        <dbReference type="PROSITE" id="PS50977"/>
    </source>
</evidence>
<dbReference type="EMBL" id="JAEKOZ010000006">
    <property type="protein sequence ID" value="MBJ3808048.1"/>
    <property type="molecule type" value="Genomic_DNA"/>
</dbReference>
<keyword evidence="2 4" id="KW-0238">DNA-binding</keyword>
<dbReference type="InterPro" id="IPR050109">
    <property type="entry name" value="HTH-type_TetR-like_transc_reg"/>
</dbReference>
<evidence type="ECO:0000256" key="2">
    <source>
        <dbReference type="ARBA" id="ARBA00023125"/>
    </source>
</evidence>
<dbReference type="PANTHER" id="PTHR30055">
    <property type="entry name" value="HTH-TYPE TRANSCRIPTIONAL REGULATOR RUTR"/>
    <property type="match status" value="1"/>
</dbReference>
<feature type="region of interest" description="Disordered" evidence="5">
    <location>
        <begin position="1"/>
        <end position="40"/>
    </location>
</feature>
<dbReference type="InterPro" id="IPR011075">
    <property type="entry name" value="TetR_C"/>
</dbReference>
<feature type="domain" description="HTH tetR-type" evidence="6">
    <location>
        <begin position="41"/>
        <end position="101"/>
    </location>
</feature>
<organism evidence="7 8">
    <name type="scientific">Streptomyces flavofungini</name>
    <dbReference type="NCBI Taxonomy" id="68200"/>
    <lineage>
        <taxon>Bacteria</taxon>
        <taxon>Bacillati</taxon>
        <taxon>Actinomycetota</taxon>
        <taxon>Actinomycetes</taxon>
        <taxon>Kitasatosporales</taxon>
        <taxon>Streptomycetaceae</taxon>
        <taxon>Streptomyces</taxon>
    </lineage>
</organism>
<feature type="compositionally biased region" description="Low complexity" evidence="5">
    <location>
        <begin position="22"/>
        <end position="31"/>
    </location>
</feature>
<feature type="DNA-binding region" description="H-T-H motif" evidence="4">
    <location>
        <begin position="64"/>
        <end position="83"/>
    </location>
</feature>
<dbReference type="InterPro" id="IPR009057">
    <property type="entry name" value="Homeodomain-like_sf"/>
</dbReference>
<dbReference type="InterPro" id="IPR001647">
    <property type="entry name" value="HTH_TetR"/>
</dbReference>